<feature type="region of interest" description="Disordered" evidence="1">
    <location>
        <begin position="51"/>
        <end position="70"/>
    </location>
</feature>
<organism evidence="2 3">
    <name type="scientific">Colletotrichum asianum</name>
    <dbReference type="NCBI Taxonomy" id="702518"/>
    <lineage>
        <taxon>Eukaryota</taxon>
        <taxon>Fungi</taxon>
        <taxon>Dikarya</taxon>
        <taxon>Ascomycota</taxon>
        <taxon>Pezizomycotina</taxon>
        <taxon>Sordariomycetes</taxon>
        <taxon>Hypocreomycetidae</taxon>
        <taxon>Glomerellales</taxon>
        <taxon>Glomerellaceae</taxon>
        <taxon>Colletotrichum</taxon>
        <taxon>Colletotrichum gloeosporioides species complex</taxon>
    </lineage>
</organism>
<proteinExistence type="predicted"/>
<evidence type="ECO:0000256" key="1">
    <source>
        <dbReference type="SAM" id="MobiDB-lite"/>
    </source>
</evidence>
<accession>A0A8H3WSX1</accession>
<dbReference type="AlphaFoldDB" id="A0A8H3WSX1"/>
<sequence length="70" mass="7711">MRQPTFVGKTLVVAYGATMPILRNVATRSYVCRCRLAHYTNESGNHVSSCCSPHHPSHAQEANIENATQP</sequence>
<comment type="caution">
    <text evidence="2">The sequence shown here is derived from an EMBL/GenBank/DDBJ whole genome shotgun (WGS) entry which is preliminary data.</text>
</comment>
<dbReference type="EMBL" id="WOWK01000001">
    <property type="protein sequence ID" value="KAF0332510.1"/>
    <property type="molecule type" value="Genomic_DNA"/>
</dbReference>
<gene>
    <name evidence="2" type="ORF">GQ607_000526</name>
</gene>
<protein>
    <submittedName>
        <fullName evidence="2">Uncharacterized protein</fullName>
    </submittedName>
</protein>
<keyword evidence="3" id="KW-1185">Reference proteome</keyword>
<dbReference type="Proteomes" id="UP000434172">
    <property type="component" value="Unassembled WGS sequence"/>
</dbReference>
<name>A0A8H3WSX1_9PEZI</name>
<reference evidence="2 3" key="1">
    <citation type="submission" date="2019-12" db="EMBL/GenBank/DDBJ databases">
        <title>A genome sequence resource for the geographically widespread anthracnose pathogen Colletotrichum asianum.</title>
        <authorList>
            <person name="Meng Y."/>
        </authorList>
    </citation>
    <scope>NUCLEOTIDE SEQUENCE [LARGE SCALE GENOMIC DNA]</scope>
    <source>
        <strain evidence="2 3">ICMP 18580</strain>
    </source>
</reference>
<evidence type="ECO:0000313" key="2">
    <source>
        <dbReference type="EMBL" id="KAF0332510.1"/>
    </source>
</evidence>
<evidence type="ECO:0000313" key="3">
    <source>
        <dbReference type="Proteomes" id="UP000434172"/>
    </source>
</evidence>